<organism evidence="2 3">
    <name type="scientific">Cupriavidus pauculus</name>
    <dbReference type="NCBI Taxonomy" id="82633"/>
    <lineage>
        <taxon>Bacteria</taxon>
        <taxon>Pseudomonadati</taxon>
        <taxon>Pseudomonadota</taxon>
        <taxon>Betaproteobacteria</taxon>
        <taxon>Burkholderiales</taxon>
        <taxon>Burkholderiaceae</taxon>
        <taxon>Cupriavidus</taxon>
    </lineage>
</organism>
<dbReference type="PANTHER" id="PTHR43424:SF1">
    <property type="entry name" value="LOCUS PUTATIVE PROTEIN 1-RELATED"/>
    <property type="match status" value="1"/>
</dbReference>
<dbReference type="Pfam" id="PF13440">
    <property type="entry name" value="Polysacc_synt_3"/>
    <property type="match status" value="1"/>
</dbReference>
<feature type="transmembrane region" description="Helical" evidence="1">
    <location>
        <begin position="149"/>
        <end position="168"/>
    </location>
</feature>
<keyword evidence="1" id="KW-0472">Membrane</keyword>
<feature type="transmembrane region" description="Helical" evidence="1">
    <location>
        <begin position="268"/>
        <end position="286"/>
    </location>
</feature>
<dbReference type="InterPro" id="IPR052556">
    <property type="entry name" value="PolySynth_Transporter"/>
</dbReference>
<dbReference type="RefSeq" id="WP_150372624.1">
    <property type="nucleotide sequence ID" value="NZ_CP044065.1"/>
</dbReference>
<feature type="transmembrane region" description="Helical" evidence="1">
    <location>
        <begin position="82"/>
        <end position="109"/>
    </location>
</feature>
<sequence length="425" mass="45304">MNRRVAANLAWMLFERGLQVGIGIVVVAMLARALGPVGFAHFQYAQSMVLIAAAFALVCGAEVVVPRLVAASGPDAEVARHALLAHAFVLRFAGGVIGYLLMCGYLGITSPDAEIWHAALLLGIAILLREPFGVVSAWMQARTHNRPGVLFNMAALGTKAALVGTLFLCGVREVSGYAAAFAIEAIVVAAMQMLYFRLRMREHRVGGLLSVHWQRARLHELLTSGALFWGSFILMMAARRVDQLVLQPAVPAAEFGAYAACMQILDNFTVLASVLAAGLAPAYVYARDTLAEARTNTGRVAFALAGVGLLGGAAIAACAPWIVHLLYGHAFAPTIALLRAAALLSSLVFADVGLTLLAVHLRRPDWIAIKWLMVFVVTLLFDLVMVPRHGSWGAIAGYGLGNAVATLVGIAFWWRCRPATSVATP</sequence>
<feature type="transmembrane region" description="Helical" evidence="1">
    <location>
        <begin position="298"/>
        <end position="323"/>
    </location>
</feature>
<feature type="transmembrane region" description="Helical" evidence="1">
    <location>
        <begin position="115"/>
        <end position="137"/>
    </location>
</feature>
<feature type="transmembrane region" description="Helical" evidence="1">
    <location>
        <begin position="48"/>
        <end position="70"/>
    </location>
</feature>
<dbReference type="Proteomes" id="UP000322822">
    <property type="component" value="Chromosome 1"/>
</dbReference>
<name>A0A5P2H4Z8_9BURK</name>
<dbReference type="OrthoDB" id="88014at2"/>
<protein>
    <submittedName>
        <fullName evidence="2">Lipopolysaccharide biosynthesis protein</fullName>
    </submittedName>
</protein>
<evidence type="ECO:0000313" key="3">
    <source>
        <dbReference type="Proteomes" id="UP000322822"/>
    </source>
</evidence>
<keyword evidence="1" id="KW-1133">Transmembrane helix</keyword>
<feature type="transmembrane region" description="Helical" evidence="1">
    <location>
        <begin position="20"/>
        <end position="42"/>
    </location>
</feature>
<feature type="transmembrane region" description="Helical" evidence="1">
    <location>
        <begin position="392"/>
        <end position="414"/>
    </location>
</feature>
<feature type="transmembrane region" description="Helical" evidence="1">
    <location>
        <begin position="218"/>
        <end position="238"/>
    </location>
</feature>
<reference evidence="2 3" key="1">
    <citation type="submission" date="2019-09" db="EMBL/GenBank/DDBJ databases">
        <title>FDA dAtabase for Regulatory Grade micrObial Sequences (FDA-ARGOS): Supporting development and validation of Infectious Disease Dx tests.</title>
        <authorList>
            <person name="Sciortino C."/>
            <person name="Tallon L."/>
            <person name="Sadzewicz L."/>
            <person name="Vavikolanu K."/>
            <person name="Mehta A."/>
            <person name="Aluvathingal J."/>
            <person name="Nadendla S."/>
            <person name="Nandy P."/>
            <person name="Geyer C."/>
            <person name="Yan Y."/>
            <person name="Sichtig H."/>
        </authorList>
    </citation>
    <scope>NUCLEOTIDE SEQUENCE [LARGE SCALE GENOMIC DNA]</scope>
    <source>
        <strain evidence="2 3">FDAARGOS_664</strain>
    </source>
</reference>
<accession>A0A5P2H4Z8</accession>
<feature type="transmembrane region" description="Helical" evidence="1">
    <location>
        <begin position="174"/>
        <end position="198"/>
    </location>
</feature>
<feature type="transmembrane region" description="Helical" evidence="1">
    <location>
        <begin position="366"/>
        <end position="386"/>
    </location>
</feature>
<evidence type="ECO:0000313" key="2">
    <source>
        <dbReference type="EMBL" id="QET02593.1"/>
    </source>
</evidence>
<dbReference type="EMBL" id="CP044065">
    <property type="protein sequence ID" value="QET02593.1"/>
    <property type="molecule type" value="Genomic_DNA"/>
</dbReference>
<dbReference type="AlphaFoldDB" id="A0A5P2H4Z8"/>
<dbReference type="PANTHER" id="PTHR43424">
    <property type="entry name" value="LOCUS PUTATIVE PROTEIN 1-RELATED"/>
    <property type="match status" value="1"/>
</dbReference>
<gene>
    <name evidence="2" type="ORF">FOB72_11460</name>
</gene>
<feature type="transmembrane region" description="Helical" evidence="1">
    <location>
        <begin position="335"/>
        <end position="359"/>
    </location>
</feature>
<keyword evidence="1" id="KW-0812">Transmembrane</keyword>
<proteinExistence type="predicted"/>
<evidence type="ECO:0000256" key="1">
    <source>
        <dbReference type="SAM" id="Phobius"/>
    </source>
</evidence>